<evidence type="ECO:0000313" key="1">
    <source>
        <dbReference type="EMBL" id="MBC3444560.1"/>
    </source>
</evidence>
<dbReference type="AlphaFoldDB" id="A0A923G5J5"/>
<organism evidence="1">
    <name type="scientific">Pseudomonas peradeniyensis</name>
    <dbReference type="NCBI Taxonomy" id="2745488"/>
    <lineage>
        <taxon>Bacteria</taxon>
        <taxon>Pseudomonadati</taxon>
        <taxon>Pseudomonadota</taxon>
        <taxon>Gammaproteobacteria</taxon>
        <taxon>Pseudomonadales</taxon>
        <taxon>Pseudomonadaceae</taxon>
        <taxon>Pseudomonas</taxon>
    </lineage>
</organism>
<dbReference type="Pfam" id="PF13988">
    <property type="entry name" value="DUF4225"/>
    <property type="match status" value="1"/>
</dbReference>
<gene>
    <name evidence="1" type="ORF">HU751_02175</name>
</gene>
<dbReference type="EMBL" id="JABWRJ010000002">
    <property type="protein sequence ID" value="MBC3444560.1"/>
    <property type="molecule type" value="Genomic_DNA"/>
</dbReference>
<reference evidence="1" key="1">
    <citation type="journal article" date="2020" name="Microorganisms">
        <title>Reliable Identification of Environmental Pseudomonas Isolates Using the rpoD Gene.</title>
        <authorList>
            <consortium name="The Broad Institute Genome Sequencing Platform"/>
            <person name="Girard L."/>
            <person name="Lood C."/>
            <person name="Rokni-Zadeh H."/>
            <person name="van Noort V."/>
            <person name="Lavigne R."/>
            <person name="De Mot R."/>
        </authorList>
    </citation>
    <scope>NUCLEOTIDE SEQUENCE</scope>
    <source>
        <strain evidence="1">BW13M1</strain>
    </source>
</reference>
<protein>
    <submittedName>
        <fullName evidence="1">DUF4225 domain-containing protein</fullName>
    </submittedName>
</protein>
<comment type="caution">
    <text evidence="1">The sequence shown here is derived from an EMBL/GenBank/DDBJ whole genome shotgun (WGS) entry which is preliminary data.</text>
</comment>
<dbReference type="InterPro" id="IPR025320">
    <property type="entry name" value="DUF4225"/>
</dbReference>
<sequence>MQFTQEVSSSSKAVVEGVRRGELTAEQASVALRREHRELYAQVDEYLKLVAGVAAGVLQVGTGLAVCKLSLGVGCVAGGIPLILHGVNNVYENGRNVISRRNDTVGPIRRGYQKFAELSGGRASHGNVAYGSADIALSGFGLSRMVLKEGAWRLFRYIQADKVRAYKEMGKGAIMFEVGVDMLTGEQVLIELGKR</sequence>
<reference evidence="1" key="2">
    <citation type="submission" date="2020-07" db="EMBL/GenBank/DDBJ databases">
        <authorList>
            <person name="Lood C."/>
            <person name="Girard L."/>
        </authorList>
    </citation>
    <scope>NUCLEOTIDE SEQUENCE</scope>
    <source>
        <strain evidence="1">BW13M1</strain>
    </source>
</reference>
<accession>A0A923G5J5</accession>
<dbReference type="RefSeq" id="WP_186731946.1">
    <property type="nucleotide sequence ID" value="NZ_JABWRJ020000002.1"/>
</dbReference>
<proteinExistence type="predicted"/>
<name>A0A923G5J5_9PSED</name>